<dbReference type="Proteomes" id="UP000289946">
    <property type="component" value="Unassembled WGS sequence"/>
</dbReference>
<gene>
    <name evidence="2" type="ORF">EAS62_37595</name>
</gene>
<keyword evidence="1" id="KW-0238">DNA-binding</keyword>
<evidence type="ECO:0000313" key="3">
    <source>
        <dbReference type="Proteomes" id="UP000289946"/>
    </source>
</evidence>
<evidence type="ECO:0000313" key="2">
    <source>
        <dbReference type="EMBL" id="RXG86371.1"/>
    </source>
</evidence>
<comment type="caution">
    <text evidence="2">The sequence shown here is derived from an EMBL/GenBank/DDBJ whole genome shotgun (WGS) entry which is preliminary data.</text>
</comment>
<evidence type="ECO:0000256" key="1">
    <source>
        <dbReference type="ARBA" id="ARBA00023125"/>
    </source>
</evidence>
<keyword evidence="3" id="KW-1185">Reference proteome</keyword>
<sequence>MTDLTAAPVRRPGRRALFPEAVPDPQGEAARAIASLRFIVTLADRSITIDLTMLSGRKALAQALAGALWRACQVGGPAGSVSTAAAYANALKFFWRYLDAANPSVTRLSDLSAARIDGFDAWMEESGLHPNHRLHRMSKVLNLFRLAEAAEPGCLPPDTSRRLMYTSDRPGVRARPRDAYGDDVATALRNAARTDLTTLIGRFGEADQIHISTLEDAGRTKALSVAHDGAMAVIDAEGVIGHRHPVFKRLYTLRRESGLPNDRLIHDLHGRRHLLAADLVPLMVLLSLDTGLEIEAIKELRSDCLKNPAGGYVEIEYCKRRARGAEWKRLRVRDGASSTPGGLIRKVLQWTDPARRRLAADTLWSHFAWGRLTPRVLATTQLVVSWTERHGIRDEQGKPLRLNLTRLRKTHKAAWYRRTGGQLERFAVGHTVAVAANHYADIPTLRHIHEATVADAMTDALDAALHPCVLSLEQEAVIRADPDKAIGLPVSGRAAVDALFSGAQDVWLASCGGFYKSPFGNEGDACPSPFWGCLECSNAVITARKLPALLSFLRFIRAQRQLLSEADWITKFGRVNGRIADQILPRFSAAEIEQAGQFAASDPTLIYLPPEAGAP</sequence>
<evidence type="ECO:0008006" key="4">
    <source>
        <dbReference type="Google" id="ProtNLM"/>
    </source>
</evidence>
<organism evidence="2 3">
    <name type="scientific">Bradyrhizobium zhanjiangense</name>
    <dbReference type="NCBI Taxonomy" id="1325107"/>
    <lineage>
        <taxon>Bacteria</taxon>
        <taxon>Pseudomonadati</taxon>
        <taxon>Pseudomonadota</taxon>
        <taxon>Alphaproteobacteria</taxon>
        <taxon>Hyphomicrobiales</taxon>
        <taxon>Nitrobacteraceae</taxon>
        <taxon>Bradyrhizobium</taxon>
    </lineage>
</organism>
<accession>A0ABY0DAU3</accession>
<proteinExistence type="predicted"/>
<dbReference type="Gene3D" id="1.10.150.130">
    <property type="match status" value="1"/>
</dbReference>
<reference evidence="2 3" key="1">
    <citation type="submission" date="2018-10" db="EMBL/GenBank/DDBJ databases">
        <title>Bradyrhizobium sp. nov., isolated from effective nodules of peanut in China.</title>
        <authorList>
            <person name="Li Y."/>
        </authorList>
    </citation>
    <scope>NUCLEOTIDE SEQUENCE [LARGE SCALE GENOMIC DNA]</scope>
    <source>
        <strain evidence="2 3">CCBAU 51781</strain>
    </source>
</reference>
<dbReference type="InterPro" id="IPR010998">
    <property type="entry name" value="Integrase_recombinase_N"/>
</dbReference>
<dbReference type="EMBL" id="RDRA01000036">
    <property type="protein sequence ID" value="RXG86371.1"/>
    <property type="molecule type" value="Genomic_DNA"/>
</dbReference>
<protein>
    <recommendedName>
        <fullName evidence="4">Core-binding (CB) domain-containing protein</fullName>
    </recommendedName>
</protein>
<dbReference type="RefSeq" id="WP_128942782.1">
    <property type="nucleotide sequence ID" value="NZ_RDRA01000036.1"/>
</dbReference>
<name>A0ABY0DAU3_9BRAD</name>